<dbReference type="Pfam" id="PF00094">
    <property type="entry name" value="VWD"/>
    <property type="match status" value="4"/>
</dbReference>
<dbReference type="Gene3D" id="2.60.40.4100">
    <property type="entry name" value="Zona pellucida, ZP-C domain"/>
    <property type="match status" value="1"/>
</dbReference>
<dbReference type="Gene3D" id="2.10.25.10">
    <property type="entry name" value="Laminin"/>
    <property type="match status" value="3"/>
</dbReference>
<dbReference type="GO" id="GO:0098552">
    <property type="term" value="C:side of membrane"/>
    <property type="evidence" value="ECO:0007669"/>
    <property type="project" value="UniProtKB-KW"/>
</dbReference>
<dbReference type="FunFam" id="2.10.25.10:FF:000055">
    <property type="entry name" value="alpha-tectorin isoform X1"/>
    <property type="match status" value="2"/>
</dbReference>
<evidence type="ECO:0000256" key="3">
    <source>
        <dbReference type="ARBA" id="ARBA00022475"/>
    </source>
</evidence>
<keyword evidence="9" id="KW-1015">Disulfide bond</keyword>
<evidence type="ECO:0000256" key="10">
    <source>
        <dbReference type="ARBA" id="ARBA00023180"/>
    </source>
</evidence>
<dbReference type="InterPro" id="IPR014853">
    <property type="entry name" value="VWF/SSPO/ZAN-like_Cys-rich_dom"/>
</dbReference>
<keyword evidence="15" id="KW-1185">Reference proteome</keyword>
<keyword evidence="7" id="KW-0677">Repeat</keyword>
<evidence type="ECO:0000256" key="4">
    <source>
        <dbReference type="ARBA" id="ARBA00022525"/>
    </source>
</evidence>
<dbReference type="Pfam" id="PF12714">
    <property type="entry name" value="TILa"/>
    <property type="match status" value="1"/>
</dbReference>
<feature type="domain" description="VWFD" evidence="13">
    <location>
        <begin position="725"/>
        <end position="827"/>
    </location>
</feature>
<evidence type="ECO:0000313" key="15">
    <source>
        <dbReference type="Proteomes" id="UP001228049"/>
    </source>
</evidence>
<dbReference type="InterPro" id="IPR001846">
    <property type="entry name" value="VWF_type-D"/>
</dbReference>
<evidence type="ECO:0000256" key="1">
    <source>
        <dbReference type="ARBA" id="ARBA00004609"/>
    </source>
</evidence>
<dbReference type="GO" id="GO:0005886">
    <property type="term" value="C:plasma membrane"/>
    <property type="evidence" value="ECO:0007669"/>
    <property type="project" value="UniProtKB-SubCell"/>
</dbReference>
<dbReference type="FunFam" id="2.60.40.4100:FF:000001">
    <property type="entry name" value="alpha-tectorin isoform X1"/>
    <property type="match status" value="1"/>
</dbReference>
<evidence type="ECO:0000256" key="6">
    <source>
        <dbReference type="ARBA" id="ARBA00022729"/>
    </source>
</evidence>
<dbReference type="SMART" id="SM00215">
    <property type="entry name" value="VWC_out"/>
    <property type="match status" value="1"/>
</dbReference>
<proteinExistence type="predicted"/>
<protein>
    <submittedName>
        <fullName evidence="14">Alpha-tectorin</fullName>
    </submittedName>
</protein>
<keyword evidence="11" id="KW-0449">Lipoprotein</keyword>
<evidence type="ECO:0000256" key="11">
    <source>
        <dbReference type="ARBA" id="ARBA00023288"/>
    </source>
</evidence>
<dbReference type="SUPFAM" id="SSF57196">
    <property type="entry name" value="EGF/Laminin"/>
    <property type="match status" value="1"/>
</dbReference>
<evidence type="ECO:0000256" key="8">
    <source>
        <dbReference type="ARBA" id="ARBA00023136"/>
    </source>
</evidence>
<name>A0AAD9BFD9_DISEL</name>
<dbReference type="InterPro" id="IPR002919">
    <property type="entry name" value="TIL_dom"/>
</dbReference>
<dbReference type="PROSITE" id="PS51034">
    <property type="entry name" value="ZP_2"/>
    <property type="match status" value="1"/>
</dbReference>
<evidence type="ECO:0000259" key="13">
    <source>
        <dbReference type="PROSITE" id="PS51233"/>
    </source>
</evidence>
<dbReference type="InterPro" id="IPR001507">
    <property type="entry name" value="ZP_dom"/>
</dbReference>
<gene>
    <name evidence="14" type="ORF">KUDE01_023647</name>
</gene>
<organism evidence="14 15">
    <name type="scientific">Dissostichus eleginoides</name>
    <name type="common">Patagonian toothfish</name>
    <name type="synonym">Dissostichus amissus</name>
    <dbReference type="NCBI Taxonomy" id="100907"/>
    <lineage>
        <taxon>Eukaryota</taxon>
        <taxon>Metazoa</taxon>
        <taxon>Chordata</taxon>
        <taxon>Craniata</taxon>
        <taxon>Vertebrata</taxon>
        <taxon>Euteleostomi</taxon>
        <taxon>Actinopterygii</taxon>
        <taxon>Neopterygii</taxon>
        <taxon>Teleostei</taxon>
        <taxon>Neoteleostei</taxon>
        <taxon>Acanthomorphata</taxon>
        <taxon>Eupercaria</taxon>
        <taxon>Perciformes</taxon>
        <taxon>Notothenioidei</taxon>
        <taxon>Nototheniidae</taxon>
        <taxon>Dissostichus</taxon>
    </lineage>
</organism>
<dbReference type="GO" id="GO:0005576">
    <property type="term" value="C:extracellular region"/>
    <property type="evidence" value="ECO:0007669"/>
    <property type="project" value="UniProtKB-SubCell"/>
</dbReference>
<dbReference type="InterPro" id="IPR001007">
    <property type="entry name" value="VWF_dom"/>
</dbReference>
<feature type="domain" description="VWFD" evidence="13">
    <location>
        <begin position="264"/>
        <end position="468"/>
    </location>
</feature>
<keyword evidence="10" id="KW-0325">Glycoprotein</keyword>
<dbReference type="InterPro" id="IPR025615">
    <property type="entry name" value="TILa_dom"/>
</dbReference>
<dbReference type="Pfam" id="PF00100">
    <property type="entry name" value="Zona_pellucida"/>
    <property type="match status" value="1"/>
</dbReference>
<evidence type="ECO:0000256" key="7">
    <source>
        <dbReference type="ARBA" id="ARBA00022737"/>
    </source>
</evidence>
<evidence type="ECO:0000313" key="14">
    <source>
        <dbReference type="EMBL" id="KAK1882867.1"/>
    </source>
</evidence>
<dbReference type="InterPro" id="IPR042235">
    <property type="entry name" value="ZP-C_dom"/>
</dbReference>
<dbReference type="CDD" id="cd19941">
    <property type="entry name" value="TIL"/>
    <property type="match status" value="2"/>
</dbReference>
<dbReference type="SMART" id="SM00241">
    <property type="entry name" value="ZP"/>
    <property type="match status" value="1"/>
</dbReference>
<dbReference type="Gene3D" id="2.60.40.3210">
    <property type="entry name" value="Zona pellucida, ZP-N domain"/>
    <property type="match status" value="1"/>
</dbReference>
<dbReference type="SUPFAM" id="SSF57567">
    <property type="entry name" value="Serine protease inhibitors"/>
    <property type="match status" value="2"/>
</dbReference>
<dbReference type="Pfam" id="PF01826">
    <property type="entry name" value="TIL"/>
    <property type="match status" value="2"/>
</dbReference>
<dbReference type="InterPro" id="IPR052749">
    <property type="entry name" value="Alpha-tectorin"/>
</dbReference>
<keyword evidence="3" id="KW-1003">Cell membrane</keyword>
<dbReference type="PROSITE" id="PS51233">
    <property type="entry name" value="VWFD"/>
    <property type="match status" value="3"/>
</dbReference>
<keyword evidence="5" id="KW-0336">GPI-anchor</keyword>
<dbReference type="SMART" id="SM00181">
    <property type="entry name" value="EGF"/>
    <property type="match status" value="4"/>
</dbReference>
<evidence type="ECO:0000256" key="2">
    <source>
        <dbReference type="ARBA" id="ARBA00004613"/>
    </source>
</evidence>
<accession>A0AAD9BFD9</accession>
<dbReference type="PANTHER" id="PTHR46160:SF3">
    <property type="entry name" value="ALPHA-TECTORIN"/>
    <property type="match status" value="1"/>
</dbReference>
<dbReference type="SMART" id="SM00216">
    <property type="entry name" value="VWD"/>
    <property type="match status" value="2"/>
</dbReference>
<comment type="caution">
    <text evidence="14">The sequence shown here is derived from an EMBL/GenBank/DDBJ whole genome shotgun (WGS) entry which is preliminary data.</text>
</comment>
<evidence type="ECO:0000259" key="12">
    <source>
        <dbReference type="PROSITE" id="PS51034"/>
    </source>
</evidence>
<keyword evidence="4" id="KW-0964">Secreted</keyword>
<dbReference type="InterPro" id="IPR036084">
    <property type="entry name" value="Ser_inhib-like_sf"/>
</dbReference>
<dbReference type="InterPro" id="IPR055355">
    <property type="entry name" value="ZP-C"/>
</dbReference>
<keyword evidence="8" id="KW-0472">Membrane</keyword>
<evidence type="ECO:0000256" key="9">
    <source>
        <dbReference type="ARBA" id="ARBA00023157"/>
    </source>
</evidence>
<dbReference type="Proteomes" id="UP001228049">
    <property type="component" value="Unassembled WGS sequence"/>
</dbReference>
<dbReference type="PANTHER" id="PTHR46160">
    <property type="entry name" value="ALPHA-TECTORIN-RELATED"/>
    <property type="match status" value="1"/>
</dbReference>
<evidence type="ECO:0000256" key="5">
    <source>
        <dbReference type="ARBA" id="ARBA00022622"/>
    </source>
</evidence>
<feature type="domain" description="ZP" evidence="12">
    <location>
        <begin position="966"/>
        <end position="1220"/>
    </location>
</feature>
<keyword evidence="6" id="KW-0732">Signal</keyword>
<sequence>MMIYKAPGNATVVESRGLLRVQYNRQGFLNISLSTIFYNATCGLCGVFNSNTTDDLRLPNGRLADSTEQFTEGWRSIAMISRVTATATIFIELVNPSPFFRNCLYNMCVKEGNRSALCTSLQSYASACQDAQVGLASWRSVTNCPLPCPPNSHFDECTSACPLTCANLDDPEEPCPLPCQEGCQCEEGFALRDGLCVARSDCGCMSHGRTLATNLTFWTDWECQERCYCNGSDNSVYCQLAPCNPEEYCQENDGLYFCSPRTEALCVAAGYGHFLPFGSVPFDLQSSCTLKMATTVCGGENTDQETIGGAFPQFKLAARNEERDTGQAIWVRGFVLEVYEYEIEVSRTYKNTVTVNKERLYLPLKLGPGKIHIFSWGMQLVLETDFGLKVAFDWNTLLLLTLPRDLFNSSCGLCQGMPLSPPTLTTTDWGMVGCGDSCPRCGLGETSLLNDAPLMVADANLDAENAANEVETGIRFHMGDGLYVYVEPEAVRLCGLIVDRGGVFARCHSKVAPAFFYQSCLQDTCLDQGSQETVCNWLGMYATTCLTQGVPVSGWRSDTPCVQSCPPNSHYSSCASVCPPQCAPARGQRDCSQECVEGCHCDPGYVRNGKSCILPQNCGCYTDGKYYEPKQLFWNTDCTKRCQCIGRNLIQCDPRRCKAEEECALRYGVRGCFARRSQHCVASGGGVFRTFDGASLRLPASCSFVLSTNCHKLPDLSFQLIANFDNTVKVNGTPVSVPFLTGLMTRLSTSEGFLVIDTPQDIQIRYNRFNTLSITMGQRLQNKVCGLCGNFNGDPGDDYITSRGKPAVSALELAQSWKTNGMQNSCDETQFVALAQSCDNTAVLALQSEDACQKLTQPKGFFQPCHGLLDPRPFYQSCYLDGCYNHQKAQVCGSLAAYAEACRSMGTLTTKWITQENCSEWIYDPCAGEICTNFTCELENGGDLCGCPELPTSTGGDDDIIQAEVTCKHAKMEVSISKCKLFQLGFEREDVRINDEHCGGIEGEDFISFHINNTKGHCGSIVQSNGTHIMYKNTVWIESVNNTGNVITRDRTINVEFSCAYELDLKISLETVLKPMLSVINLTLPTQEGNFVTKMALYKNSSYRNPYREGEVVLSTRDILFVGVFVEGADENQLILIVNMCWATPSRYSSDRLRYIIIERGCPNIKDNTIGMAENGVSLTCRFHVTVFKFIGDYDEVHLHCDVTLCDSETSACKVNCPHKRRMYSEESNHQEHILSVGPIRRRESDWCEFGNGGCEQICSSKSSGPVCSCVTGMLQRDGKSCRTVSSSCNLTPVFPLLSVSAVILALLS</sequence>
<dbReference type="InterPro" id="IPR000742">
    <property type="entry name" value="EGF"/>
</dbReference>
<dbReference type="SMART" id="SM00832">
    <property type="entry name" value="C8"/>
    <property type="match status" value="3"/>
</dbReference>
<comment type="subcellular location">
    <subcellularLocation>
        <location evidence="1">Cell membrane</location>
        <topology evidence="1">Lipid-anchor</topology>
        <topology evidence="1">GPI-anchor</topology>
    </subcellularLocation>
    <subcellularLocation>
        <location evidence="2">Secreted</location>
    </subcellularLocation>
</comment>
<dbReference type="EMBL" id="JASDAP010000023">
    <property type="protein sequence ID" value="KAK1882867.1"/>
    <property type="molecule type" value="Genomic_DNA"/>
</dbReference>
<reference evidence="14" key="1">
    <citation type="submission" date="2023-04" db="EMBL/GenBank/DDBJ databases">
        <title>Chromosome-level genome of Chaenocephalus aceratus.</title>
        <authorList>
            <person name="Park H."/>
        </authorList>
    </citation>
    <scope>NUCLEOTIDE SEQUENCE</scope>
    <source>
        <strain evidence="14">DE</strain>
        <tissue evidence="14">Muscle</tissue>
    </source>
</reference>
<dbReference type="Pfam" id="PF08742">
    <property type="entry name" value="C8"/>
    <property type="match status" value="3"/>
</dbReference>
<feature type="domain" description="VWFD" evidence="13">
    <location>
        <begin position="1"/>
        <end position="82"/>
    </location>
</feature>